<dbReference type="NCBIfam" id="TIGR00566">
    <property type="entry name" value="trpG_papA"/>
    <property type="match status" value="1"/>
</dbReference>
<dbReference type="PRINTS" id="PR00097">
    <property type="entry name" value="ANTSNTHASEII"/>
</dbReference>
<dbReference type="InterPro" id="IPR029062">
    <property type="entry name" value="Class_I_gatase-like"/>
</dbReference>
<protein>
    <submittedName>
        <fullName evidence="3">Anthranilate synthase/aminodeoxychorismate synthase-like glutamine amidotransferase</fullName>
    </submittedName>
</protein>
<evidence type="ECO:0000313" key="4">
    <source>
        <dbReference type="Proteomes" id="UP001296943"/>
    </source>
</evidence>
<name>A0ABS2MXV2_9BACI</name>
<keyword evidence="1" id="KW-0315">Glutamine amidotransferase</keyword>
<evidence type="ECO:0000256" key="1">
    <source>
        <dbReference type="ARBA" id="ARBA00022962"/>
    </source>
</evidence>
<dbReference type="PANTHER" id="PTHR43418:SF4">
    <property type="entry name" value="MULTIFUNCTIONAL TRYPTOPHAN BIOSYNTHESIS PROTEIN"/>
    <property type="match status" value="1"/>
</dbReference>
<dbReference type="SUPFAM" id="SSF52317">
    <property type="entry name" value="Class I glutamine amidotransferase-like"/>
    <property type="match status" value="1"/>
</dbReference>
<evidence type="ECO:0000313" key="3">
    <source>
        <dbReference type="EMBL" id="MBM7570618.1"/>
    </source>
</evidence>
<feature type="domain" description="Glutamine amidotransferase" evidence="2">
    <location>
        <begin position="3"/>
        <end position="188"/>
    </location>
</feature>
<dbReference type="PRINTS" id="PR00096">
    <property type="entry name" value="GATASE"/>
</dbReference>
<gene>
    <name evidence="3" type="ORF">JOC48_001096</name>
</gene>
<comment type="caution">
    <text evidence="3">The sequence shown here is derived from an EMBL/GenBank/DDBJ whole genome shotgun (WGS) entry which is preliminary data.</text>
</comment>
<sequence>MILLIDNYDSFTYNLFQYVSELDKEVKVIRNDKVTIEEIRQMKPEAIILSPGPGTPKEAGICIDVVKQLSREFPILGICLGHQAIGEAFGADIVHAKQIKHGKTSMVKHTDDRVFHYLEQPLEVMRYHSLTIKSETVPEELVVTARAMDDNEIMAVKHRYLPVYGLQFHPESIGTKEGKTILKNFFTQVGEENIYEKLSK</sequence>
<reference evidence="3 4" key="1">
    <citation type="submission" date="2021-01" db="EMBL/GenBank/DDBJ databases">
        <title>Genomic Encyclopedia of Type Strains, Phase IV (KMG-IV): sequencing the most valuable type-strain genomes for metagenomic binning, comparative biology and taxonomic classification.</title>
        <authorList>
            <person name="Goeker M."/>
        </authorList>
    </citation>
    <scope>NUCLEOTIDE SEQUENCE [LARGE SCALE GENOMIC DNA]</scope>
    <source>
        <strain evidence="3 4">DSM 23711</strain>
    </source>
</reference>
<dbReference type="PROSITE" id="PS51273">
    <property type="entry name" value="GATASE_TYPE_1"/>
    <property type="match status" value="1"/>
</dbReference>
<dbReference type="Pfam" id="PF00117">
    <property type="entry name" value="GATase"/>
    <property type="match status" value="1"/>
</dbReference>
<dbReference type="PRINTS" id="PR00099">
    <property type="entry name" value="CPSGATASE"/>
</dbReference>
<organism evidence="3 4">
    <name type="scientific">Aquibacillus albus</name>
    <dbReference type="NCBI Taxonomy" id="1168171"/>
    <lineage>
        <taxon>Bacteria</taxon>
        <taxon>Bacillati</taxon>
        <taxon>Bacillota</taxon>
        <taxon>Bacilli</taxon>
        <taxon>Bacillales</taxon>
        <taxon>Bacillaceae</taxon>
        <taxon>Aquibacillus</taxon>
    </lineage>
</organism>
<evidence type="ECO:0000259" key="2">
    <source>
        <dbReference type="Pfam" id="PF00117"/>
    </source>
</evidence>
<dbReference type="CDD" id="cd01743">
    <property type="entry name" value="GATase1_Anthranilate_Synthase"/>
    <property type="match status" value="1"/>
</dbReference>
<dbReference type="EMBL" id="JAFBDR010000004">
    <property type="protein sequence ID" value="MBM7570618.1"/>
    <property type="molecule type" value="Genomic_DNA"/>
</dbReference>
<dbReference type="InterPro" id="IPR006221">
    <property type="entry name" value="TrpG/PapA_dom"/>
</dbReference>
<dbReference type="RefSeq" id="WP_204498036.1">
    <property type="nucleotide sequence ID" value="NZ_JAFBDR010000004.1"/>
</dbReference>
<accession>A0ABS2MXV2</accession>
<dbReference type="InterPro" id="IPR017926">
    <property type="entry name" value="GATASE"/>
</dbReference>
<dbReference type="InterPro" id="IPR050472">
    <property type="entry name" value="Anth_synth/Amidotransfase"/>
</dbReference>
<proteinExistence type="predicted"/>
<dbReference type="PANTHER" id="PTHR43418">
    <property type="entry name" value="MULTIFUNCTIONAL TRYPTOPHAN BIOSYNTHESIS PROTEIN-RELATED"/>
    <property type="match status" value="1"/>
</dbReference>
<keyword evidence="4" id="KW-1185">Reference proteome</keyword>
<dbReference type="Proteomes" id="UP001296943">
    <property type="component" value="Unassembled WGS sequence"/>
</dbReference>
<dbReference type="Gene3D" id="3.40.50.880">
    <property type="match status" value="1"/>
</dbReference>